<dbReference type="InterPro" id="IPR016181">
    <property type="entry name" value="Acyl_CoA_acyltransferase"/>
</dbReference>
<keyword evidence="3" id="KW-1185">Reference proteome</keyword>
<dbReference type="AlphaFoldDB" id="A0A1H9ZMD2"/>
<dbReference type="InterPro" id="IPR000182">
    <property type="entry name" value="GNAT_dom"/>
</dbReference>
<dbReference type="EMBL" id="FOHK01000002">
    <property type="protein sequence ID" value="SES81979.1"/>
    <property type="molecule type" value="Genomic_DNA"/>
</dbReference>
<dbReference type="STRING" id="349064.SAMN05660429_00484"/>
<dbReference type="PANTHER" id="PTHR43792">
    <property type="entry name" value="GNAT FAMILY, PUTATIVE (AFU_ORTHOLOGUE AFUA_3G00765)-RELATED-RELATED"/>
    <property type="match status" value="1"/>
</dbReference>
<dbReference type="OrthoDB" id="9798081at2"/>
<organism evidence="2 3">
    <name type="scientific">Thalassotalea agarivorans</name>
    <name type="common">Thalassomonas agarivorans</name>
    <dbReference type="NCBI Taxonomy" id="349064"/>
    <lineage>
        <taxon>Bacteria</taxon>
        <taxon>Pseudomonadati</taxon>
        <taxon>Pseudomonadota</taxon>
        <taxon>Gammaproteobacteria</taxon>
        <taxon>Alteromonadales</taxon>
        <taxon>Colwelliaceae</taxon>
        <taxon>Thalassotalea</taxon>
    </lineage>
</organism>
<sequence length="162" mass="18121">MTLIKSSRLTLRPLVLSDARDIKELFNQPDCLQFIGDKQIHSIADAKRYLLTGPIQSYRNNGFGLLAVTYHGQFIGVCGLLSRQGHATPDLGYSFLTHYQGHGFAKEAAKAVLSYHQKAVVLAYTDPDNYASMAVLKAVGFEYTNTQIVSDRETSIFQYIKR</sequence>
<dbReference type="SUPFAM" id="SSF55729">
    <property type="entry name" value="Acyl-CoA N-acyltransferases (Nat)"/>
    <property type="match status" value="1"/>
</dbReference>
<dbReference type="Pfam" id="PF13302">
    <property type="entry name" value="Acetyltransf_3"/>
    <property type="match status" value="1"/>
</dbReference>
<evidence type="ECO:0000259" key="1">
    <source>
        <dbReference type="PROSITE" id="PS51186"/>
    </source>
</evidence>
<name>A0A1H9ZMD2_THASX</name>
<reference evidence="2 3" key="1">
    <citation type="submission" date="2016-10" db="EMBL/GenBank/DDBJ databases">
        <authorList>
            <person name="de Groot N.N."/>
        </authorList>
    </citation>
    <scope>NUCLEOTIDE SEQUENCE [LARGE SCALE GENOMIC DNA]</scope>
    <source>
        <strain evidence="2 3">DSM 19706</strain>
    </source>
</reference>
<keyword evidence="2" id="KW-0808">Transferase</keyword>
<evidence type="ECO:0000313" key="2">
    <source>
        <dbReference type="EMBL" id="SES81979.1"/>
    </source>
</evidence>
<feature type="domain" description="N-acetyltransferase" evidence="1">
    <location>
        <begin position="9"/>
        <end position="162"/>
    </location>
</feature>
<dbReference type="Proteomes" id="UP000199308">
    <property type="component" value="Unassembled WGS sequence"/>
</dbReference>
<evidence type="ECO:0000313" key="3">
    <source>
        <dbReference type="Proteomes" id="UP000199308"/>
    </source>
</evidence>
<dbReference type="Gene3D" id="3.40.630.30">
    <property type="match status" value="1"/>
</dbReference>
<accession>A0A1H9ZMD2</accession>
<dbReference type="PROSITE" id="PS51186">
    <property type="entry name" value="GNAT"/>
    <property type="match status" value="1"/>
</dbReference>
<gene>
    <name evidence="2" type="ORF">SAMN05660429_00484</name>
</gene>
<dbReference type="PANTHER" id="PTHR43792:SF1">
    <property type="entry name" value="N-ACETYLTRANSFERASE DOMAIN-CONTAINING PROTEIN"/>
    <property type="match status" value="1"/>
</dbReference>
<proteinExistence type="predicted"/>
<dbReference type="InterPro" id="IPR051531">
    <property type="entry name" value="N-acetyltransferase"/>
</dbReference>
<dbReference type="RefSeq" id="WP_093327386.1">
    <property type="nucleotide sequence ID" value="NZ_AP027363.1"/>
</dbReference>
<dbReference type="GO" id="GO:0016747">
    <property type="term" value="F:acyltransferase activity, transferring groups other than amino-acyl groups"/>
    <property type="evidence" value="ECO:0007669"/>
    <property type="project" value="InterPro"/>
</dbReference>
<protein>
    <submittedName>
        <fullName evidence="2">Protein N-acetyltransferase, RimJ/RimL family</fullName>
    </submittedName>
</protein>